<evidence type="ECO:0000256" key="1">
    <source>
        <dbReference type="SAM" id="SignalP"/>
    </source>
</evidence>
<organism evidence="2 3">
    <name type="scientific">Colocasia esculenta</name>
    <name type="common">Wild taro</name>
    <name type="synonym">Arum esculentum</name>
    <dbReference type="NCBI Taxonomy" id="4460"/>
    <lineage>
        <taxon>Eukaryota</taxon>
        <taxon>Viridiplantae</taxon>
        <taxon>Streptophyta</taxon>
        <taxon>Embryophyta</taxon>
        <taxon>Tracheophyta</taxon>
        <taxon>Spermatophyta</taxon>
        <taxon>Magnoliopsida</taxon>
        <taxon>Liliopsida</taxon>
        <taxon>Araceae</taxon>
        <taxon>Aroideae</taxon>
        <taxon>Colocasieae</taxon>
        <taxon>Colocasia</taxon>
    </lineage>
</organism>
<dbReference type="AlphaFoldDB" id="A0A843UH17"/>
<evidence type="ECO:0000313" key="3">
    <source>
        <dbReference type="Proteomes" id="UP000652761"/>
    </source>
</evidence>
<dbReference type="InterPro" id="IPR045282">
    <property type="entry name" value="At4g08330-like"/>
</dbReference>
<dbReference type="PANTHER" id="PTHR33674">
    <property type="entry name" value="METHIONINE-S-OXIDE REDUCTASE"/>
    <property type="match status" value="1"/>
</dbReference>
<feature type="signal peptide" evidence="1">
    <location>
        <begin position="1"/>
        <end position="22"/>
    </location>
</feature>
<name>A0A843UH17_COLES</name>
<proteinExistence type="predicted"/>
<dbReference type="Pfam" id="PF24046">
    <property type="entry name" value="At4g08330"/>
    <property type="match status" value="1"/>
</dbReference>
<protein>
    <submittedName>
        <fullName evidence="2">Uncharacterized protein</fullName>
    </submittedName>
</protein>
<sequence length="223" mass="24075">MVPTCCGTVVVVVSVVVPRGGGDDVYRGQTLCQFAGRGTGENRVFCGSCGYALNLSSSNRNTTNFGSKYGKAIRKGVISFFSVDESRFSKSDEYRCIPYISKNSWGLFRRRTKLLCRKCGNHIGVAYDESYKSENSDSSGGNGASVHKKYNIKISALQPSSDESLIPFPYDLCTKHVTSTISVALGEGGSVTSPYLRGITEATLPGPSLIFKIGVWKGHLLAQ</sequence>
<dbReference type="EMBL" id="NMUH01000552">
    <property type="protein sequence ID" value="MQL81180.1"/>
    <property type="molecule type" value="Genomic_DNA"/>
</dbReference>
<feature type="chain" id="PRO_5032387531" evidence="1">
    <location>
        <begin position="23"/>
        <end position="223"/>
    </location>
</feature>
<keyword evidence="3" id="KW-1185">Reference proteome</keyword>
<dbReference type="PANTHER" id="PTHR33674:SF8">
    <property type="entry name" value="OS01G0833400 PROTEIN"/>
    <property type="match status" value="1"/>
</dbReference>
<evidence type="ECO:0000313" key="2">
    <source>
        <dbReference type="EMBL" id="MQL81180.1"/>
    </source>
</evidence>
<keyword evidence="1" id="KW-0732">Signal</keyword>
<gene>
    <name evidence="2" type="ORF">Taro_013638</name>
</gene>
<reference evidence="2" key="1">
    <citation type="submission" date="2017-07" db="EMBL/GenBank/DDBJ databases">
        <title>Taro Niue Genome Assembly and Annotation.</title>
        <authorList>
            <person name="Atibalentja N."/>
            <person name="Keating K."/>
            <person name="Fields C.J."/>
        </authorList>
    </citation>
    <scope>NUCLEOTIDE SEQUENCE</scope>
    <source>
        <strain evidence="2">Niue_2</strain>
        <tissue evidence="2">Leaf</tissue>
    </source>
</reference>
<accession>A0A843UH17</accession>
<dbReference type="Proteomes" id="UP000652761">
    <property type="component" value="Unassembled WGS sequence"/>
</dbReference>
<comment type="caution">
    <text evidence="2">The sequence shown here is derived from an EMBL/GenBank/DDBJ whole genome shotgun (WGS) entry which is preliminary data.</text>
</comment>
<dbReference type="OrthoDB" id="1907500at2759"/>